<organism evidence="1 2">
    <name type="scientific">Plutella xylostella</name>
    <name type="common">Diamondback moth</name>
    <name type="synonym">Plutella maculipennis</name>
    <dbReference type="NCBI Taxonomy" id="51655"/>
    <lineage>
        <taxon>Eukaryota</taxon>
        <taxon>Metazoa</taxon>
        <taxon>Ecdysozoa</taxon>
        <taxon>Arthropoda</taxon>
        <taxon>Hexapoda</taxon>
        <taxon>Insecta</taxon>
        <taxon>Pterygota</taxon>
        <taxon>Neoptera</taxon>
        <taxon>Endopterygota</taxon>
        <taxon>Lepidoptera</taxon>
        <taxon>Glossata</taxon>
        <taxon>Ditrysia</taxon>
        <taxon>Yponomeutoidea</taxon>
        <taxon>Plutellidae</taxon>
        <taxon>Plutella</taxon>
    </lineage>
</organism>
<sequence length="89" mass="10726">MQMVNGDGLTSKWEWRCRQCPDWPAKETQLPARRPPRRKPWCCRSLRPLHHHRRLLPAALTRWRMHLYLKPERTTLHNTVSTHCTGQLH</sequence>
<gene>
    <name evidence="1" type="ORF">JYU34_015130</name>
</gene>
<comment type="caution">
    <text evidence="1">The sequence shown here is derived from an EMBL/GenBank/DDBJ whole genome shotgun (WGS) entry which is preliminary data.</text>
</comment>
<keyword evidence="2" id="KW-1185">Reference proteome</keyword>
<reference evidence="1 2" key="1">
    <citation type="submission" date="2021-06" db="EMBL/GenBank/DDBJ databases">
        <title>A haploid diamondback moth (Plutella xylostella L.) genome assembly resolves 31 chromosomes and identifies a diamide resistance mutation.</title>
        <authorList>
            <person name="Ward C.M."/>
            <person name="Perry K.D."/>
            <person name="Baker G."/>
            <person name="Powis K."/>
            <person name="Heckel D.G."/>
            <person name="Baxter S.W."/>
        </authorList>
    </citation>
    <scope>NUCLEOTIDE SEQUENCE [LARGE SCALE GENOMIC DNA]</scope>
    <source>
        <strain evidence="1 2">LV</strain>
        <tissue evidence="1">Single pupa</tissue>
    </source>
</reference>
<evidence type="ECO:0000313" key="1">
    <source>
        <dbReference type="EMBL" id="KAG7300797.1"/>
    </source>
</evidence>
<evidence type="ECO:0000313" key="2">
    <source>
        <dbReference type="Proteomes" id="UP000823941"/>
    </source>
</evidence>
<dbReference type="EMBL" id="JAHIBW010000020">
    <property type="protein sequence ID" value="KAG7300797.1"/>
    <property type="molecule type" value="Genomic_DNA"/>
</dbReference>
<name>A0ABQ7Q6E6_PLUXY</name>
<proteinExistence type="predicted"/>
<protein>
    <submittedName>
        <fullName evidence="1">Uncharacterized protein</fullName>
    </submittedName>
</protein>
<dbReference type="Proteomes" id="UP000823941">
    <property type="component" value="Chromosome 20"/>
</dbReference>
<accession>A0ABQ7Q6E6</accession>